<dbReference type="EMBL" id="KM610234">
    <property type="protein sequence ID" value="AJD20117.1"/>
    <property type="molecule type" value="Genomic_DNA"/>
</dbReference>
<dbReference type="RefSeq" id="YP_009116704.1">
    <property type="nucleotide sequence ID" value="NC_026242.1"/>
</dbReference>
<proteinExistence type="predicted"/>
<evidence type="ECO:0000313" key="2">
    <source>
        <dbReference type="Proteomes" id="UP000201058"/>
    </source>
</evidence>
<protein>
    <submittedName>
        <fullName evidence="1">Uncharacterized protein</fullName>
    </submittedName>
</protein>
<evidence type="ECO:0000313" key="1">
    <source>
        <dbReference type="EMBL" id="AJD20117.1"/>
    </source>
</evidence>
<dbReference type="GeneID" id="22921771"/>
<gene>
    <name evidence="1" type="ORF">TONV_057</name>
</gene>
<reference evidence="1 2" key="1">
    <citation type="journal article" date="2015" name="J. Virol.">
        <title>The genome of the nucleopolyhedrosis-causing virus from Tipula oleracea sheds new light on the Nudiviridae family.</title>
        <authorList>
            <person name="Bezier A."/>
            <person name="Theze J."/>
            <person name="Gavory F."/>
            <person name="Gaillard J."/>
            <person name="Poulain J."/>
            <person name="Drezen J.M."/>
            <person name="Herniou E.A."/>
        </authorList>
    </citation>
    <scope>NUCLEOTIDE SEQUENCE [LARGE SCALE GENOMIC DNA]</scope>
    <source>
        <strain evidence="1">35</strain>
    </source>
</reference>
<sequence length="690" mass="81883">MDYYDLANKINLYLVKTNTNNIEDEDLYNLINKSGYSSLDVYLLMLQLNKNGVDVSQFTDYKTYSNEGIQLVTILHKLLQIEDPKVLISIIQKYPNLNLNEINVEMLNEIILYLTELSTPSKVPIKYENITNDELTMNLYQISNYLNMYEYLNEHHALKIEKLEQPKINYKKEININENTMSLISEMFDIDMSYVYIPQYNYTYSKLLELVIINLIIKINSNNEYDFNIKNINETDIDPNTLEYQVYTFLELLRQNTKYQHQILNVLMKIAVKMNITQAAIDTNKYKKLYWTTMKFIESDISNLDMGIYKIFKNGEDDLPQLDIGLLIHKNIILSRKQCIIITKEQINDYIYYYNNLQPNLFYDEKKLICWEQLKIFLRVFKYRGIYKIHIDNNNVIFIEPNPLALQSQYDFGVDIELVSATFDNLVSKLNYSYPFDIISTLIKMVNFTMDEIESLFIRKIYNTKVYDVRYFQNYFTLAVLHKYHFNIFDFNLQQMYRYIKIMNTNNFEITPLLQLMYFQVVKTSINNYSVVSSALPDIIKNIKLSSNDEFTLYYNCKLYQIPELEIMMYIKNNNNIPPMDNIILALLILNNPMISIVERKYLSYIIEHYSNKVEYSRVSAIISNKNNADLKGIVIHKQALLDINKSVPNLYTYLINNNINIELDMKYLANIIPKIKNIDFYKNILTLFT</sequence>
<accession>A0A0B4VFT9</accession>
<dbReference type="Proteomes" id="UP000201058">
    <property type="component" value="Segment"/>
</dbReference>
<keyword evidence="2" id="KW-1185">Reference proteome</keyword>
<dbReference type="KEGG" id="vg:22921771"/>
<name>A0A0B4VFT9_9VIRU</name>
<organism evidence="1 2">
    <name type="scientific">Tipula oleracea nudivirus</name>
    <dbReference type="NCBI Taxonomy" id="1546257"/>
    <lineage>
        <taxon>Viruses</taxon>
        <taxon>Viruses incertae sedis</taxon>
        <taxon>Naldaviricetes</taxon>
        <taxon>Lefavirales</taxon>
        <taxon>Nudiviridae</taxon>
        <taxon>Deltanudivirus</taxon>
        <taxon>Deltanudivirus tipoleraceae</taxon>
    </lineage>
</organism>